<dbReference type="AlphaFoldDB" id="A0A240C278"/>
<dbReference type="GO" id="GO:0016747">
    <property type="term" value="F:acyltransferase activity, transferring groups other than amino-acyl groups"/>
    <property type="evidence" value="ECO:0007669"/>
    <property type="project" value="InterPro"/>
</dbReference>
<evidence type="ECO:0000313" key="3">
    <source>
        <dbReference type="Proteomes" id="UP000215134"/>
    </source>
</evidence>
<dbReference type="OrthoDB" id="8479334at2"/>
<dbReference type="KEGG" id="sfj:SAMEA4384070_2580"/>
<sequence length="147" mass="16814">MNILLQAASRAQQPLLAAMLPDYLGELGADIDYPHLPLYWREAGRYPYLIFNERQPVGFALVRMRDPEVREMAEFYVTRPWRKYGVGQSAARALFALHPGRWQLSVLADNPGALAFWLSLMPPDAYRAWIDTPGERPHWRLAFTSAG</sequence>
<feature type="domain" description="N-acetyltransferase" evidence="1">
    <location>
        <begin position="3"/>
        <end position="147"/>
    </location>
</feature>
<evidence type="ECO:0000259" key="1">
    <source>
        <dbReference type="PROSITE" id="PS51186"/>
    </source>
</evidence>
<dbReference type="Proteomes" id="UP000215134">
    <property type="component" value="Chromosome 1"/>
</dbReference>
<evidence type="ECO:0000313" key="2">
    <source>
        <dbReference type="EMBL" id="SNW01839.1"/>
    </source>
</evidence>
<dbReference type="Gene3D" id="3.40.630.30">
    <property type="match status" value="1"/>
</dbReference>
<proteinExistence type="predicted"/>
<keyword evidence="2" id="KW-0808">Transferase</keyword>
<dbReference type="InterPro" id="IPR000182">
    <property type="entry name" value="GNAT_dom"/>
</dbReference>
<dbReference type="Pfam" id="PF00583">
    <property type="entry name" value="Acetyltransf_1"/>
    <property type="match status" value="1"/>
</dbReference>
<gene>
    <name evidence="2" type="ORF">SAMEA4384070_02580</name>
</gene>
<name>A0A240C278_SERFI</name>
<dbReference type="SUPFAM" id="SSF55729">
    <property type="entry name" value="Acyl-CoA N-acyltransferases (Nat)"/>
    <property type="match status" value="1"/>
</dbReference>
<dbReference type="STRING" id="1411141.GCA_001590885_00783"/>
<keyword evidence="3" id="KW-1185">Reference proteome</keyword>
<organism evidence="2 3">
    <name type="scientific">Serratia ficaria</name>
    <dbReference type="NCBI Taxonomy" id="61651"/>
    <lineage>
        <taxon>Bacteria</taxon>
        <taxon>Pseudomonadati</taxon>
        <taxon>Pseudomonadota</taxon>
        <taxon>Gammaproteobacteria</taxon>
        <taxon>Enterobacterales</taxon>
        <taxon>Yersiniaceae</taxon>
        <taxon>Serratia</taxon>
    </lineage>
</organism>
<dbReference type="PROSITE" id="PS51186">
    <property type="entry name" value="GNAT"/>
    <property type="match status" value="1"/>
</dbReference>
<dbReference type="EMBL" id="LT906479">
    <property type="protein sequence ID" value="SNW01839.1"/>
    <property type="molecule type" value="Genomic_DNA"/>
</dbReference>
<reference evidence="2 3" key="1">
    <citation type="submission" date="2017-06" db="EMBL/GenBank/DDBJ databases">
        <authorList>
            <consortium name="Pathogen Informatics"/>
        </authorList>
    </citation>
    <scope>NUCLEOTIDE SEQUENCE [LARGE SCALE GENOMIC DNA]</scope>
    <source>
        <strain evidence="2 3">NCTC12148</strain>
    </source>
</reference>
<protein>
    <submittedName>
        <fullName evidence="2">Predicted acetyltransferase</fullName>
    </submittedName>
</protein>
<dbReference type="GeneID" id="75027732"/>
<accession>A0A240C278</accession>
<dbReference type="RefSeq" id="WP_115939797.1">
    <property type="nucleotide sequence ID" value="NZ_CAMIQD010000001.1"/>
</dbReference>
<dbReference type="InterPro" id="IPR016181">
    <property type="entry name" value="Acyl_CoA_acyltransferase"/>
</dbReference>